<proteinExistence type="predicted"/>
<organism evidence="2 3">
    <name type="scientific">Stenotrophobium rhamnosiphilum</name>
    <dbReference type="NCBI Taxonomy" id="2029166"/>
    <lineage>
        <taxon>Bacteria</taxon>
        <taxon>Pseudomonadati</taxon>
        <taxon>Pseudomonadota</taxon>
        <taxon>Gammaproteobacteria</taxon>
        <taxon>Nevskiales</taxon>
        <taxon>Nevskiaceae</taxon>
        <taxon>Stenotrophobium</taxon>
    </lineage>
</organism>
<dbReference type="RefSeq" id="WP_107940742.1">
    <property type="nucleotide sequence ID" value="NZ_QANS01000004.1"/>
</dbReference>
<feature type="transmembrane region" description="Helical" evidence="1">
    <location>
        <begin position="7"/>
        <end position="25"/>
    </location>
</feature>
<dbReference type="EMBL" id="QANS01000004">
    <property type="protein sequence ID" value="PTU31155.1"/>
    <property type="molecule type" value="Genomic_DNA"/>
</dbReference>
<sequence length="184" mass="19965">MKSLKTFMISVIVFVVLLVGVGFTLPNSAHIERSVVVKAKPDVVFPLINNLHGFMRWSPWGKLDPHMTLTYGGPEEGVGARLSWSGNASVGTGSQEIIESVLNQRVKTTLQFGGYQHASTATFTLTPQGEGTKVAWAYDTAMGNDIISRYFGMALDGWIGNEYERGLATLAKLAESEPEANTTP</sequence>
<keyword evidence="1" id="KW-0812">Transmembrane</keyword>
<dbReference type="InterPro" id="IPR023393">
    <property type="entry name" value="START-like_dom_sf"/>
</dbReference>
<gene>
    <name evidence="2" type="ORF">CJD38_12775</name>
</gene>
<keyword evidence="1" id="KW-0472">Membrane</keyword>
<dbReference type="AlphaFoldDB" id="A0A2T5MEZ2"/>
<keyword evidence="1" id="KW-1133">Transmembrane helix</keyword>
<comment type="caution">
    <text evidence="2">The sequence shown here is derived from an EMBL/GenBank/DDBJ whole genome shotgun (WGS) entry which is preliminary data.</text>
</comment>
<dbReference type="Proteomes" id="UP000244248">
    <property type="component" value="Unassembled WGS sequence"/>
</dbReference>
<dbReference type="InterPro" id="IPR019587">
    <property type="entry name" value="Polyketide_cyclase/dehydratase"/>
</dbReference>
<dbReference type="CDD" id="cd07818">
    <property type="entry name" value="SRPBCC_1"/>
    <property type="match status" value="1"/>
</dbReference>
<protein>
    <recommendedName>
        <fullName evidence="4">Polyketide cyclase</fullName>
    </recommendedName>
</protein>
<accession>A0A2T5MEZ2</accession>
<dbReference type="SUPFAM" id="SSF55961">
    <property type="entry name" value="Bet v1-like"/>
    <property type="match status" value="1"/>
</dbReference>
<dbReference type="Gene3D" id="3.30.530.20">
    <property type="match status" value="1"/>
</dbReference>
<dbReference type="Pfam" id="PF10604">
    <property type="entry name" value="Polyketide_cyc2"/>
    <property type="match status" value="1"/>
</dbReference>
<evidence type="ECO:0008006" key="4">
    <source>
        <dbReference type="Google" id="ProtNLM"/>
    </source>
</evidence>
<evidence type="ECO:0000313" key="3">
    <source>
        <dbReference type="Proteomes" id="UP000244248"/>
    </source>
</evidence>
<evidence type="ECO:0000313" key="2">
    <source>
        <dbReference type="EMBL" id="PTU31155.1"/>
    </source>
</evidence>
<reference evidence="2 3" key="1">
    <citation type="submission" date="2018-04" db="EMBL/GenBank/DDBJ databases">
        <title>Novel species isolated from glacier.</title>
        <authorList>
            <person name="Liu Q."/>
            <person name="Xin Y.-H."/>
        </authorList>
    </citation>
    <scope>NUCLEOTIDE SEQUENCE [LARGE SCALE GENOMIC DNA]</scope>
    <source>
        <strain evidence="2 3">GT1R17</strain>
    </source>
</reference>
<dbReference type="OrthoDB" id="9807923at2"/>
<evidence type="ECO:0000256" key="1">
    <source>
        <dbReference type="SAM" id="Phobius"/>
    </source>
</evidence>
<name>A0A2T5MEZ2_9GAMM</name>
<keyword evidence="3" id="KW-1185">Reference proteome</keyword>